<feature type="compositionally biased region" description="Polar residues" evidence="1">
    <location>
        <begin position="100"/>
        <end position="109"/>
    </location>
</feature>
<feature type="compositionally biased region" description="Basic and acidic residues" evidence="1">
    <location>
        <begin position="167"/>
        <end position="196"/>
    </location>
</feature>
<feature type="region of interest" description="Disordered" evidence="1">
    <location>
        <begin position="292"/>
        <end position="355"/>
    </location>
</feature>
<reference evidence="2 3" key="1">
    <citation type="journal article" date="2018" name="Cell">
        <title>The Chara Genome: Secondary Complexity and Implications for Plant Terrestrialization.</title>
        <authorList>
            <person name="Nishiyama T."/>
            <person name="Sakayama H."/>
            <person name="Vries J.D."/>
            <person name="Buschmann H."/>
            <person name="Saint-Marcoux D."/>
            <person name="Ullrich K.K."/>
            <person name="Haas F.B."/>
            <person name="Vanderstraeten L."/>
            <person name="Becker D."/>
            <person name="Lang D."/>
            <person name="Vosolsobe S."/>
            <person name="Rombauts S."/>
            <person name="Wilhelmsson P.K.I."/>
            <person name="Janitza P."/>
            <person name="Kern R."/>
            <person name="Heyl A."/>
            <person name="Rumpler F."/>
            <person name="Villalobos L.I.A.C."/>
            <person name="Clay J.M."/>
            <person name="Skokan R."/>
            <person name="Toyoda A."/>
            <person name="Suzuki Y."/>
            <person name="Kagoshima H."/>
            <person name="Schijlen E."/>
            <person name="Tajeshwar N."/>
            <person name="Catarino B."/>
            <person name="Hetherington A.J."/>
            <person name="Saltykova A."/>
            <person name="Bonnot C."/>
            <person name="Breuninger H."/>
            <person name="Symeonidi A."/>
            <person name="Radhakrishnan G.V."/>
            <person name="Van Nieuwerburgh F."/>
            <person name="Deforce D."/>
            <person name="Chang C."/>
            <person name="Karol K.G."/>
            <person name="Hedrich R."/>
            <person name="Ulvskov P."/>
            <person name="Glockner G."/>
            <person name="Delwiche C.F."/>
            <person name="Petrasek J."/>
            <person name="Van de Peer Y."/>
            <person name="Friml J."/>
            <person name="Beilby M."/>
            <person name="Dolan L."/>
            <person name="Kohara Y."/>
            <person name="Sugano S."/>
            <person name="Fujiyama A."/>
            <person name="Delaux P.-M."/>
            <person name="Quint M."/>
            <person name="TheiBen G."/>
            <person name="Hagemann M."/>
            <person name="Harholt J."/>
            <person name="Dunand C."/>
            <person name="Zachgo S."/>
            <person name="Langdale J."/>
            <person name="Maumus F."/>
            <person name="Straeten D.V.D."/>
            <person name="Gould S.B."/>
            <person name="Rensing S.A."/>
        </authorList>
    </citation>
    <scope>NUCLEOTIDE SEQUENCE [LARGE SCALE GENOMIC DNA]</scope>
    <source>
        <strain evidence="2 3">S276</strain>
    </source>
</reference>
<feature type="region of interest" description="Disordered" evidence="1">
    <location>
        <begin position="72"/>
        <end position="234"/>
    </location>
</feature>
<dbReference type="PANTHER" id="PTHR48190">
    <property type="entry name" value="PROGRAMMED CELL DEATH PROTEIN 7"/>
    <property type="match status" value="1"/>
</dbReference>
<dbReference type="GO" id="GO:0005689">
    <property type="term" value="C:U12-type spliceosomal complex"/>
    <property type="evidence" value="ECO:0007669"/>
    <property type="project" value="TreeGrafter"/>
</dbReference>
<feature type="compositionally biased region" description="Basic and acidic residues" evidence="1">
    <location>
        <begin position="326"/>
        <end position="345"/>
    </location>
</feature>
<gene>
    <name evidence="2" type="ORF">CBR_g45167</name>
</gene>
<keyword evidence="3" id="KW-1185">Reference proteome</keyword>
<proteinExistence type="predicted"/>
<evidence type="ECO:0000313" key="2">
    <source>
        <dbReference type="EMBL" id="GBG64471.1"/>
    </source>
</evidence>
<dbReference type="OrthoDB" id="2289628at2759"/>
<dbReference type="AlphaFoldDB" id="A0A388K342"/>
<dbReference type="Proteomes" id="UP000265515">
    <property type="component" value="Unassembled WGS sequence"/>
</dbReference>
<comment type="caution">
    <text evidence="2">The sequence shown here is derived from an EMBL/GenBank/DDBJ whole genome shotgun (WGS) entry which is preliminary data.</text>
</comment>
<sequence length="355" mass="38338">MGKMKALAEKKVKEEKRALTEELEMIIMIEKLKELRAIRRSKLSKQGHFFPEEDDDFLARVKASAEEEERAAAAAAAAAEPQRMSGNVADGDLDGPSKGISFSSIQQAVGASLKAQSDAVAADARDDGRKKGDDDKDPQAMTAKQKVSSPIGAADVMTENRAGGNAEPDKKGLERKDDGERRGEEAEEEQRSKANAKEGQGGGGEKDKEGKTPSSPPQQKQQQQHEDGSVGGLPTWMFHYYYGATVDMGALIEVRRAWDAFIMSGGSRIPSHWVQPAPPSDPVWASYLVTNKKKREHRKSKKDRRKKVPQAAAAAAGGGGGGGDKSCPDSIRRTDRGTKRERDGSSSRPGKRVAA</sequence>
<dbReference type="InterPro" id="IPR052831">
    <property type="entry name" value="Apoptosis_promoter"/>
</dbReference>
<feature type="compositionally biased region" description="Basic and acidic residues" evidence="1">
    <location>
        <begin position="123"/>
        <end position="138"/>
    </location>
</feature>
<dbReference type="PANTHER" id="PTHR48190:SF2">
    <property type="entry name" value="PROGRAMMED CELL DEATH PROTEIN 7"/>
    <property type="match status" value="1"/>
</dbReference>
<evidence type="ECO:0000313" key="3">
    <source>
        <dbReference type="Proteomes" id="UP000265515"/>
    </source>
</evidence>
<name>A0A388K342_CHABU</name>
<dbReference type="EMBL" id="BFEA01000051">
    <property type="protein sequence ID" value="GBG64471.1"/>
    <property type="molecule type" value="Genomic_DNA"/>
</dbReference>
<dbReference type="Pfam" id="PF16021">
    <property type="entry name" value="PDCD7"/>
    <property type="match status" value="1"/>
</dbReference>
<feature type="compositionally biased region" description="Basic residues" evidence="1">
    <location>
        <begin position="292"/>
        <end position="308"/>
    </location>
</feature>
<dbReference type="InterPro" id="IPR031974">
    <property type="entry name" value="PDCD7"/>
</dbReference>
<dbReference type="STRING" id="69332.A0A388K342"/>
<accession>A0A388K342</accession>
<dbReference type="Gramene" id="GBG64471">
    <property type="protein sequence ID" value="GBG64471"/>
    <property type="gene ID" value="CBR_g45167"/>
</dbReference>
<protein>
    <submittedName>
        <fullName evidence="2">Uncharacterized protein</fullName>
    </submittedName>
</protein>
<organism evidence="2 3">
    <name type="scientific">Chara braunii</name>
    <name type="common">Braun's stonewort</name>
    <dbReference type="NCBI Taxonomy" id="69332"/>
    <lineage>
        <taxon>Eukaryota</taxon>
        <taxon>Viridiplantae</taxon>
        <taxon>Streptophyta</taxon>
        <taxon>Charophyceae</taxon>
        <taxon>Charales</taxon>
        <taxon>Characeae</taxon>
        <taxon>Chara</taxon>
    </lineage>
</organism>
<evidence type="ECO:0000256" key="1">
    <source>
        <dbReference type="SAM" id="MobiDB-lite"/>
    </source>
</evidence>